<reference evidence="7" key="1">
    <citation type="submission" date="2021-05" db="EMBL/GenBank/DDBJ databases">
        <title>The genome of the haptophyte Pavlova lutheri (Diacronema luteri, Pavlovales) - a model for lipid biosynthesis in eukaryotic algae.</title>
        <authorList>
            <person name="Hulatt C.J."/>
            <person name="Posewitz M.C."/>
        </authorList>
    </citation>
    <scope>NUCLEOTIDE SEQUENCE</scope>
    <source>
        <strain evidence="7">NIVA-4/92</strain>
    </source>
</reference>
<dbReference type="PROSITE" id="PS50070">
    <property type="entry name" value="KRINGLE_2"/>
    <property type="match status" value="3"/>
</dbReference>
<evidence type="ECO:0000256" key="5">
    <source>
        <dbReference type="SAM" id="SignalP"/>
    </source>
</evidence>
<dbReference type="OrthoDB" id="41905at2759"/>
<organism evidence="7 8">
    <name type="scientific">Diacronema lutheri</name>
    <name type="common">Unicellular marine alga</name>
    <name type="synonym">Monochrysis lutheri</name>
    <dbReference type="NCBI Taxonomy" id="2081491"/>
    <lineage>
        <taxon>Eukaryota</taxon>
        <taxon>Haptista</taxon>
        <taxon>Haptophyta</taxon>
        <taxon>Pavlovophyceae</taxon>
        <taxon>Pavlovales</taxon>
        <taxon>Pavlovaceae</taxon>
        <taxon>Diacronema</taxon>
    </lineage>
</organism>
<dbReference type="InterPro" id="IPR050759">
    <property type="entry name" value="Serine_protease_kringle"/>
</dbReference>
<feature type="compositionally biased region" description="Pro residues" evidence="3">
    <location>
        <begin position="141"/>
        <end position="163"/>
    </location>
</feature>
<keyword evidence="1" id="KW-0420">Kringle</keyword>
<keyword evidence="5" id="KW-0732">Signal</keyword>
<evidence type="ECO:0000313" key="7">
    <source>
        <dbReference type="EMBL" id="KAG8458899.1"/>
    </source>
</evidence>
<sequence>MRLGSVVAALLAAAPLGGCGGRTGAASVARPLAPFPPAPPPAFERADPECYTLERGADYRGLRNMTARGHACQRWTSQAPHAHDYVPSRLPHAGLGAHNYCRAAGQLGRSGAFCFTTDARVKWDFCDIGARREHCSAPGRTSPPPSPAPPPFPPPPPSPPPRPDWSRVPTRWIPRPRPPPPSPSPPPADPPRPPAVPPPPSPPAARECYTRSDFSDYRGERATTAWGYTCLPWAGEAARRGWSLAEHGGADLRGNFCRRPFGARCAWCYTLESHKRDWDCCDVGQPAACDYRGRVQATARGKRCAEWGVAAARLARAEAAATAAAAAELERARADAEAHGRRFRPPRARAPVQLYDPAEPAMAAAGLGAHRYCRRPPHSPQGLCVSCYTSHAVEDYRGGANTTVWGHACRAWTRAEQAAHPDAGLLANLCRNPYGRMRCAWCYYEPSPQQLQQQRAQAGRRARSRSREGEGEGEGGGGGGGGVEEPSDCCDVGLPAEGGCAMQLAARQQLMAARLRGAQLAPAALGAERVARARGAGRGALLALGGAAVAMAAAALGAAAFAARRAARGAARPATAARWSAASAAAGAAAAPVRAARSCAMPLL</sequence>
<evidence type="ECO:0000256" key="2">
    <source>
        <dbReference type="ARBA" id="ARBA00023157"/>
    </source>
</evidence>
<keyword evidence="2" id="KW-1015">Disulfide bond</keyword>
<dbReference type="AlphaFoldDB" id="A0A8J5XDY6"/>
<feature type="transmembrane region" description="Helical" evidence="4">
    <location>
        <begin position="540"/>
        <end position="563"/>
    </location>
</feature>
<feature type="signal peptide" evidence="5">
    <location>
        <begin position="1"/>
        <end position="21"/>
    </location>
</feature>
<dbReference type="PANTHER" id="PTHR24261">
    <property type="entry name" value="PLASMINOGEN-RELATED"/>
    <property type="match status" value="1"/>
</dbReference>
<evidence type="ECO:0000259" key="6">
    <source>
        <dbReference type="PROSITE" id="PS50070"/>
    </source>
</evidence>
<protein>
    <recommendedName>
        <fullName evidence="6">Kringle domain-containing protein</fullName>
    </recommendedName>
</protein>
<feature type="region of interest" description="Disordered" evidence="3">
    <location>
        <begin position="453"/>
        <end position="484"/>
    </location>
</feature>
<name>A0A8J5XDY6_DIALT</name>
<feature type="compositionally biased region" description="Gly residues" evidence="3">
    <location>
        <begin position="474"/>
        <end position="483"/>
    </location>
</feature>
<keyword evidence="4" id="KW-0812">Transmembrane</keyword>
<dbReference type="CDD" id="cd00108">
    <property type="entry name" value="KR"/>
    <property type="match status" value="1"/>
</dbReference>
<dbReference type="InterPro" id="IPR013806">
    <property type="entry name" value="Kringle-like"/>
</dbReference>
<feature type="domain" description="Kringle" evidence="6">
    <location>
        <begin position="216"/>
        <end position="289"/>
    </location>
</feature>
<feature type="chain" id="PRO_5035252689" description="Kringle domain-containing protein" evidence="5">
    <location>
        <begin position="22"/>
        <end position="604"/>
    </location>
</feature>
<feature type="compositionally biased region" description="Pro residues" evidence="3">
    <location>
        <begin position="175"/>
        <end position="203"/>
    </location>
</feature>
<keyword evidence="4" id="KW-0472">Membrane</keyword>
<proteinExistence type="predicted"/>
<evidence type="ECO:0000256" key="3">
    <source>
        <dbReference type="SAM" id="MobiDB-lite"/>
    </source>
</evidence>
<dbReference type="PANTHER" id="PTHR24261:SF7">
    <property type="entry name" value="KRINGLE DOMAIN-CONTAINING PROTEIN"/>
    <property type="match status" value="1"/>
</dbReference>
<feature type="domain" description="Kringle" evidence="6">
    <location>
        <begin position="394"/>
        <end position="449"/>
    </location>
</feature>
<dbReference type="Proteomes" id="UP000751190">
    <property type="component" value="Unassembled WGS sequence"/>
</dbReference>
<dbReference type="EMBL" id="JAGTXO010000046">
    <property type="protein sequence ID" value="KAG8458899.1"/>
    <property type="molecule type" value="Genomic_DNA"/>
</dbReference>
<evidence type="ECO:0000313" key="8">
    <source>
        <dbReference type="Proteomes" id="UP000751190"/>
    </source>
</evidence>
<keyword evidence="8" id="KW-1185">Reference proteome</keyword>
<feature type="region of interest" description="Disordered" evidence="3">
    <location>
        <begin position="135"/>
        <end position="209"/>
    </location>
</feature>
<dbReference type="InterPro" id="IPR038178">
    <property type="entry name" value="Kringle_sf"/>
</dbReference>
<dbReference type="InterPro" id="IPR000001">
    <property type="entry name" value="Kringle"/>
</dbReference>
<dbReference type="Pfam" id="PF00051">
    <property type="entry name" value="Kringle"/>
    <property type="match status" value="2"/>
</dbReference>
<keyword evidence="4" id="KW-1133">Transmembrane helix</keyword>
<dbReference type="Gene3D" id="2.40.20.10">
    <property type="entry name" value="Plasminogen Kringle 4"/>
    <property type="match status" value="4"/>
</dbReference>
<feature type="domain" description="Kringle" evidence="6">
    <location>
        <begin position="55"/>
        <end position="135"/>
    </location>
</feature>
<dbReference type="SUPFAM" id="SSF57440">
    <property type="entry name" value="Kringle-like"/>
    <property type="match status" value="3"/>
</dbReference>
<comment type="caution">
    <text evidence="7">The sequence shown here is derived from an EMBL/GenBank/DDBJ whole genome shotgun (WGS) entry which is preliminary data.</text>
</comment>
<evidence type="ECO:0000256" key="4">
    <source>
        <dbReference type="SAM" id="Phobius"/>
    </source>
</evidence>
<dbReference type="PRINTS" id="PR01217">
    <property type="entry name" value="PRICHEXTENSN"/>
</dbReference>
<evidence type="ECO:0000256" key="1">
    <source>
        <dbReference type="ARBA" id="ARBA00022572"/>
    </source>
</evidence>
<dbReference type="SMART" id="SM00130">
    <property type="entry name" value="KR"/>
    <property type="match status" value="3"/>
</dbReference>
<gene>
    <name evidence="7" type="ORF">KFE25_004233</name>
</gene>
<accession>A0A8J5XDY6</accession>